<dbReference type="PANTHER" id="PTHR22625:SF70">
    <property type="entry name" value="PLEXIN A, ISOFORM A"/>
    <property type="match status" value="1"/>
</dbReference>
<keyword evidence="4" id="KW-0597">Phosphoprotein</keyword>
<dbReference type="PROSITE" id="PS50011">
    <property type="entry name" value="PROTEIN_KINASE_DOM"/>
    <property type="match status" value="1"/>
</dbReference>
<feature type="binding site" evidence="23">
    <location>
        <position position="1324"/>
    </location>
    <ligand>
        <name>ATP</name>
        <dbReference type="ChEBI" id="CHEBI:30616"/>
    </ligand>
</feature>
<evidence type="ECO:0000256" key="7">
    <source>
        <dbReference type="ARBA" id="ARBA00022729"/>
    </source>
</evidence>
<dbReference type="Gene3D" id="2.60.40.10">
    <property type="entry name" value="Immunoglobulins"/>
    <property type="match status" value="5"/>
</dbReference>
<evidence type="ECO:0000256" key="22">
    <source>
        <dbReference type="PROSITE-ProRule" id="PRU00352"/>
    </source>
</evidence>
<dbReference type="InterPro" id="IPR036352">
    <property type="entry name" value="Semap_dom_sf"/>
</dbReference>
<accession>A0AAN8JCY0</accession>
<keyword evidence="11 23" id="KW-0067">ATP-binding</keyword>
<comment type="caution">
    <text evidence="22">Lacks conserved residue(s) required for the propagation of feature annotation.</text>
</comment>
<feature type="domain" description="Sema" evidence="27">
    <location>
        <begin position="1"/>
        <end position="453"/>
    </location>
</feature>
<evidence type="ECO:0000256" key="23">
    <source>
        <dbReference type="PROSITE-ProRule" id="PRU10141"/>
    </source>
</evidence>
<evidence type="ECO:0000256" key="24">
    <source>
        <dbReference type="SAM" id="Phobius"/>
    </source>
</evidence>
<dbReference type="SUPFAM" id="SSF56112">
    <property type="entry name" value="Protein kinase-like (PK-like)"/>
    <property type="match status" value="1"/>
</dbReference>
<dbReference type="CDD" id="cd11236">
    <property type="entry name" value="Sema_plexin_like"/>
    <property type="match status" value="1"/>
</dbReference>
<dbReference type="Pfam" id="PF07714">
    <property type="entry name" value="PK_Tyr_Ser-Thr"/>
    <property type="match status" value="1"/>
</dbReference>
<dbReference type="GO" id="GO:0002116">
    <property type="term" value="C:semaphorin receptor complex"/>
    <property type="evidence" value="ECO:0007669"/>
    <property type="project" value="TreeGrafter"/>
</dbReference>
<dbReference type="Proteomes" id="UP001347796">
    <property type="component" value="Unassembled WGS sequence"/>
</dbReference>
<dbReference type="Gene3D" id="2.130.10.10">
    <property type="entry name" value="YVTN repeat-like/Quinoprotein amine dehydrogenase"/>
    <property type="match status" value="1"/>
</dbReference>
<reference evidence="28 29" key="1">
    <citation type="submission" date="2024-01" db="EMBL/GenBank/DDBJ databases">
        <title>The genome of the rayed Mediterranean limpet Patella caerulea (Linnaeus, 1758).</title>
        <authorList>
            <person name="Anh-Thu Weber A."/>
            <person name="Halstead-Nussloch G."/>
        </authorList>
    </citation>
    <scope>NUCLEOTIDE SEQUENCE [LARGE SCALE GENOMIC DNA]</scope>
    <source>
        <strain evidence="28">AATW-2023a</strain>
        <tissue evidence="28">Whole specimen</tissue>
    </source>
</reference>
<keyword evidence="7 25" id="KW-0732">Signal</keyword>
<dbReference type="PROSITE" id="PS51004">
    <property type="entry name" value="SEMA"/>
    <property type="match status" value="1"/>
</dbReference>
<dbReference type="PRINTS" id="PR00109">
    <property type="entry name" value="TYRKINASE"/>
</dbReference>
<dbReference type="Pfam" id="PF01833">
    <property type="entry name" value="TIG"/>
    <property type="match status" value="3"/>
</dbReference>
<dbReference type="FunFam" id="2.60.40.10:FF:000868">
    <property type="entry name" value="Plexin D1"/>
    <property type="match status" value="1"/>
</dbReference>
<evidence type="ECO:0000256" key="25">
    <source>
        <dbReference type="SAM" id="SignalP"/>
    </source>
</evidence>
<keyword evidence="16" id="KW-1015">Disulfide bond</keyword>
<keyword evidence="13 24" id="KW-1133">Transmembrane helix</keyword>
<dbReference type="PANTHER" id="PTHR22625">
    <property type="entry name" value="PLEXIN"/>
    <property type="match status" value="1"/>
</dbReference>
<keyword evidence="15" id="KW-0829">Tyrosine-protein kinase</keyword>
<dbReference type="Gene3D" id="1.10.510.10">
    <property type="entry name" value="Transferase(Phosphotransferase) domain 1"/>
    <property type="match status" value="1"/>
</dbReference>
<evidence type="ECO:0000256" key="10">
    <source>
        <dbReference type="ARBA" id="ARBA00022777"/>
    </source>
</evidence>
<comment type="subcellular location">
    <subcellularLocation>
        <location evidence="1">Cell membrane</location>
        <topology evidence="1">Single-pass type I membrane protein</topology>
    </subcellularLocation>
</comment>
<evidence type="ECO:0000256" key="2">
    <source>
        <dbReference type="ARBA" id="ARBA00010297"/>
    </source>
</evidence>
<dbReference type="InterPro" id="IPR015943">
    <property type="entry name" value="WD40/YVTN_repeat-like_dom_sf"/>
</dbReference>
<dbReference type="EMBL" id="JAZGQO010000010">
    <property type="protein sequence ID" value="KAK6175622.1"/>
    <property type="molecule type" value="Genomic_DNA"/>
</dbReference>
<evidence type="ECO:0000256" key="5">
    <source>
        <dbReference type="ARBA" id="ARBA00022679"/>
    </source>
</evidence>
<dbReference type="FunFam" id="1.10.510.10:FF:000554">
    <property type="entry name" value="Predicted protein"/>
    <property type="match status" value="1"/>
</dbReference>
<dbReference type="InterPro" id="IPR002909">
    <property type="entry name" value="IPT_dom"/>
</dbReference>
<dbReference type="GO" id="GO:0004713">
    <property type="term" value="F:protein tyrosine kinase activity"/>
    <property type="evidence" value="ECO:0007669"/>
    <property type="project" value="UniProtKB-KW"/>
</dbReference>
<dbReference type="SMART" id="SM00423">
    <property type="entry name" value="PSI"/>
    <property type="match status" value="3"/>
</dbReference>
<dbReference type="GO" id="GO:0005886">
    <property type="term" value="C:plasma membrane"/>
    <property type="evidence" value="ECO:0007669"/>
    <property type="project" value="UniProtKB-SubCell"/>
</dbReference>
<evidence type="ECO:0000256" key="4">
    <source>
        <dbReference type="ARBA" id="ARBA00022553"/>
    </source>
</evidence>
<dbReference type="SUPFAM" id="SSF81296">
    <property type="entry name" value="E set domains"/>
    <property type="match status" value="3"/>
</dbReference>
<dbReference type="InterPro" id="IPR031148">
    <property type="entry name" value="Plexin"/>
</dbReference>
<evidence type="ECO:0000256" key="18">
    <source>
        <dbReference type="ARBA" id="ARBA00030820"/>
    </source>
</evidence>
<evidence type="ECO:0000256" key="9">
    <source>
        <dbReference type="ARBA" id="ARBA00022741"/>
    </source>
</evidence>
<comment type="caution">
    <text evidence="28">The sequence shown here is derived from an EMBL/GenBank/DDBJ whole genome shotgun (WGS) entry which is preliminary data.</text>
</comment>
<dbReference type="InterPro" id="IPR001627">
    <property type="entry name" value="Semap_dom"/>
</dbReference>
<keyword evidence="12" id="KW-0832">Ubl conjugation</keyword>
<dbReference type="Pfam" id="PF01437">
    <property type="entry name" value="PSI"/>
    <property type="match status" value="1"/>
</dbReference>
<evidence type="ECO:0000313" key="29">
    <source>
        <dbReference type="Proteomes" id="UP001347796"/>
    </source>
</evidence>
<evidence type="ECO:0000256" key="1">
    <source>
        <dbReference type="ARBA" id="ARBA00004251"/>
    </source>
</evidence>
<organism evidence="28 29">
    <name type="scientific">Patella caerulea</name>
    <name type="common">Rayed Mediterranean limpet</name>
    <dbReference type="NCBI Taxonomy" id="87958"/>
    <lineage>
        <taxon>Eukaryota</taxon>
        <taxon>Metazoa</taxon>
        <taxon>Spiralia</taxon>
        <taxon>Lophotrochozoa</taxon>
        <taxon>Mollusca</taxon>
        <taxon>Gastropoda</taxon>
        <taxon>Patellogastropoda</taxon>
        <taxon>Patelloidea</taxon>
        <taxon>Patellidae</taxon>
        <taxon>Patella</taxon>
    </lineage>
</organism>
<comment type="similarity">
    <text evidence="2">Belongs to the plexin family.</text>
</comment>
<dbReference type="InterPro" id="IPR001245">
    <property type="entry name" value="Ser-Thr/Tyr_kinase_cat_dom"/>
</dbReference>
<evidence type="ECO:0000256" key="6">
    <source>
        <dbReference type="ARBA" id="ARBA00022692"/>
    </source>
</evidence>
<name>A0AAN8JCY0_PATCE</name>
<keyword evidence="29" id="KW-1185">Reference proteome</keyword>
<dbReference type="InterPro" id="IPR013783">
    <property type="entry name" value="Ig-like_fold"/>
</dbReference>
<evidence type="ECO:0000256" key="15">
    <source>
        <dbReference type="ARBA" id="ARBA00023137"/>
    </source>
</evidence>
<dbReference type="GO" id="GO:0030334">
    <property type="term" value="P:regulation of cell migration"/>
    <property type="evidence" value="ECO:0007669"/>
    <property type="project" value="TreeGrafter"/>
</dbReference>
<dbReference type="SUPFAM" id="SSF103575">
    <property type="entry name" value="Plexin repeat"/>
    <property type="match status" value="2"/>
</dbReference>
<dbReference type="InterPro" id="IPR014756">
    <property type="entry name" value="Ig_E-set"/>
</dbReference>
<evidence type="ECO:0000256" key="11">
    <source>
        <dbReference type="ARBA" id="ARBA00022840"/>
    </source>
</evidence>
<dbReference type="Pfam" id="PF18020">
    <property type="entry name" value="TIG_2"/>
    <property type="match status" value="1"/>
</dbReference>
<feature type="domain" description="Protein kinase" evidence="26">
    <location>
        <begin position="1291"/>
        <end position="1553"/>
    </location>
</feature>
<evidence type="ECO:0000256" key="20">
    <source>
        <dbReference type="ARBA" id="ARBA00033117"/>
    </source>
</evidence>
<dbReference type="SMART" id="SM00630">
    <property type="entry name" value="Sema"/>
    <property type="match status" value="1"/>
</dbReference>
<dbReference type="SUPFAM" id="SSF101912">
    <property type="entry name" value="Sema domain"/>
    <property type="match status" value="1"/>
</dbReference>
<keyword evidence="10" id="KW-0418">Kinase</keyword>
<dbReference type="GO" id="GO:0017154">
    <property type="term" value="F:semaphorin receptor activity"/>
    <property type="evidence" value="ECO:0007669"/>
    <property type="project" value="InterPro"/>
</dbReference>
<dbReference type="InterPro" id="IPR000719">
    <property type="entry name" value="Prot_kinase_dom"/>
</dbReference>
<dbReference type="InterPro" id="IPR011009">
    <property type="entry name" value="Kinase-like_dom_sf"/>
</dbReference>
<dbReference type="InterPro" id="IPR002165">
    <property type="entry name" value="Plexin_repeat"/>
</dbReference>
<feature type="transmembrane region" description="Helical" evidence="24">
    <location>
        <begin position="1188"/>
        <end position="1212"/>
    </location>
</feature>
<dbReference type="PROSITE" id="PS00107">
    <property type="entry name" value="PROTEIN_KINASE_ATP"/>
    <property type="match status" value="1"/>
</dbReference>
<evidence type="ECO:0000256" key="13">
    <source>
        <dbReference type="ARBA" id="ARBA00022989"/>
    </source>
</evidence>
<keyword evidence="6 24" id="KW-0812">Transmembrane</keyword>
<evidence type="ECO:0000313" key="28">
    <source>
        <dbReference type="EMBL" id="KAK6175622.1"/>
    </source>
</evidence>
<evidence type="ECO:0000256" key="17">
    <source>
        <dbReference type="ARBA" id="ARBA00023180"/>
    </source>
</evidence>
<keyword evidence="5" id="KW-0808">Transferase</keyword>
<evidence type="ECO:0000256" key="12">
    <source>
        <dbReference type="ARBA" id="ARBA00022843"/>
    </source>
</evidence>
<sequence length="1585" mass="175975">MAVITLLIFSLLLSDCMALKILHSFRDPDSNQFTKLVINKQTGNVFLGALNRLHKLTPNLEIKHSASSGPRMDNPKCPPPIMPCSEDKGELNSQIKGLVIDYSSNSLIMCSSLFHGSCQILALNNITHVKKFVHRPLVPNNHLSCFMFIAPSINNSQALYIANTYSNYGNKAYRDLVPSISSNQLDSLDLMYRDSQGATKLSIRKQYRKNFIVRHLYGFSSGNFVYFVTLQKEKPGSKKFVTRINRLCQKDKYFRSFVEVPLQCEGPSGEAYDILDGGHFSNDVLYASFSDTFNTNANTKAAICKYSIQEIDAMFDETVTNCYQGNGKIGPEHYIQKHDCSPSTSGVDMCGGSIVADNYTSIEGNKPIKSSPLYIFTNQRPTALIARKEGQHQIIYIGTQIATLIKLLVKNNKAQILDQMDISVGEMLLQMAEGKKADELYVLTMNKVSLVSTYHCNKHVTCDSCMKDGDNTCGWCILDNRCTTEQHCQSSAISPHWIPKSDQSCASISNINPTILSYESLQNNEVSNEIQFKLGKLSLNENHNMDLKCMFVNGINKHGTTAVLRNNYITCPLPGEQQLPVIPKDHEDFELEFHVAGKMIVKRDLSIFDCRGNNNCTSCASSQFNCQWCYSSHSCIKQTSSCQQGNGFTTTDKCPRLETSATDTDILVHSGEQKTISVQVRALQVDQKKNLKCHFDLSGKMQSVSARISSSTLTCETVQLAYADDIPYVLAGFKVTWGKDDNPLDNPQDMNVRIYKCPSMVTNCGKCLSLDVEYDCGWCENTCTLQKNCSGSWLDQSETCPNPQILRFSPSTGPIQGVTQIEVNGLNLGKQLSDIISDVTVAGVECVVLQDHYEPSSGFKCETKAVNMVKSGNIKVRVDKKYTAESDTMFEFVDPQVDGFTPDLGPMSGGTKVIITGLNLDTGSKTQVIVGGNTVPVIRSNMTALEFKTPMKSSSDDKAHVEVDFGGYRKRVDNKFTYTVDPAITMIEPKRSILSGGTTITVMGTNLNLIQEPKFFTTYGGLIYSSACSQQNEYMLYCSVPGINTAGVNVTDTNPLEVHYGFNMDDVKSLRNISHNHAFGPMLYFPDPSIYKFGGEDATKKYIQDDLLAIPGKFRSVNPLMSNVMVYVGSDKCENAASTDSAITCEPPEKPSGINSNGKAVVELRIGNLKSDVGYLQYYEVDNTEKPIALGIILGVVLPIIAIIALLAFCVIKKHRKHGPSENYIPDVLKDYEGQKEDEEIGLNHVSVKADMNGLTDEKDCAPHIAELLSKFEDNAVRQNISSLLVPRSKLDIGELIGKGNFGAVYKAQYQRTTEEKQVQVAVKTLQGKGTENERLENFLQDCVILKDLQHPNILTLVGVCITASDDPILIMPFMATEDLKSFIREPSKKLTVLELLDFGVQIVKGMVYLEEVKVVHRNLAARNCIVTEDMKIQITDCGITKSLFDKDYLIDGQTTSLIKWMAPESIENFTFSNKSDVWSYGVVLWELLTRGVTPYPDVVNSDLVQYLQSGKRMKKPKQCTQPIFELIEKCWCESPDDRPTFSTLDTQLQTLITSDDKSTDNTENKPLLNAVDIGGSTEYLEVIG</sequence>
<dbReference type="InterPro" id="IPR041362">
    <property type="entry name" value="TIG2_plexin"/>
</dbReference>
<evidence type="ECO:0000256" key="3">
    <source>
        <dbReference type="ARBA" id="ARBA00019839"/>
    </source>
</evidence>
<dbReference type="CDD" id="cd00192">
    <property type="entry name" value="PTKc"/>
    <property type="match status" value="1"/>
</dbReference>
<keyword evidence="9 23" id="KW-0547">Nucleotide-binding</keyword>
<proteinExistence type="inferred from homology"/>
<dbReference type="GO" id="GO:0005524">
    <property type="term" value="F:ATP binding"/>
    <property type="evidence" value="ECO:0007669"/>
    <property type="project" value="UniProtKB-UniRule"/>
</dbReference>
<dbReference type="Gene3D" id="3.30.200.20">
    <property type="entry name" value="Phosphorylase Kinase, domain 1"/>
    <property type="match status" value="1"/>
</dbReference>
<dbReference type="SMART" id="SM00429">
    <property type="entry name" value="IPT"/>
    <property type="match status" value="3"/>
</dbReference>
<evidence type="ECO:0000256" key="21">
    <source>
        <dbReference type="ARBA" id="ARBA00033136"/>
    </source>
</evidence>
<protein>
    <recommendedName>
        <fullName evidence="3">Hepatocyte growth factor receptor</fullName>
    </recommendedName>
    <alternativeName>
        <fullName evidence="21">HGF/SF receptor</fullName>
    </alternativeName>
    <alternativeName>
        <fullName evidence="20">Proto-oncogene c-Met</fullName>
    </alternativeName>
    <alternativeName>
        <fullName evidence="18">Scatter factor receptor</fullName>
    </alternativeName>
    <alternativeName>
        <fullName evidence="19">Tyrosine-protein kinase Met</fullName>
    </alternativeName>
</protein>
<feature type="chain" id="PRO_5042812514" description="Hepatocyte growth factor receptor" evidence="25">
    <location>
        <begin position="19"/>
        <end position="1585"/>
    </location>
</feature>
<keyword evidence="14 24" id="KW-0472">Membrane</keyword>
<keyword evidence="8" id="KW-0677">Repeat</keyword>
<feature type="signal peptide" evidence="25">
    <location>
        <begin position="1"/>
        <end position="18"/>
    </location>
</feature>
<evidence type="ECO:0000259" key="26">
    <source>
        <dbReference type="PROSITE" id="PS50011"/>
    </source>
</evidence>
<evidence type="ECO:0000256" key="14">
    <source>
        <dbReference type="ARBA" id="ARBA00023136"/>
    </source>
</evidence>
<evidence type="ECO:0000256" key="19">
    <source>
        <dbReference type="ARBA" id="ARBA00033031"/>
    </source>
</evidence>
<evidence type="ECO:0000256" key="16">
    <source>
        <dbReference type="ARBA" id="ARBA00023157"/>
    </source>
</evidence>
<evidence type="ECO:0000256" key="8">
    <source>
        <dbReference type="ARBA" id="ARBA00022737"/>
    </source>
</evidence>
<dbReference type="Pfam" id="PF01403">
    <property type="entry name" value="Sema"/>
    <property type="match status" value="1"/>
</dbReference>
<evidence type="ECO:0000259" key="27">
    <source>
        <dbReference type="PROSITE" id="PS51004"/>
    </source>
</evidence>
<gene>
    <name evidence="28" type="ORF">SNE40_014038</name>
</gene>
<keyword evidence="17" id="KW-0325">Glycoprotein</keyword>
<dbReference type="InterPro" id="IPR016201">
    <property type="entry name" value="PSI"/>
</dbReference>
<dbReference type="InterPro" id="IPR017441">
    <property type="entry name" value="Protein_kinase_ATP_BS"/>
</dbReference>